<sequence>MALISDFLKALAQMGDRRFLGVLATSLALTIALLIAFAAGAGWIAGFLPATIDLPLAGEVSLPVAGLQGLAVGAVLLGSTFLMVPVAAAFVNLFLERIADAVERKYYPEVADTPGTGLLASMLSALKFTAVVIGVNLVGLVVYLLAGPLAPFVFIAVNGYLLGREYFQLVAERHLAPREAEALRRRNWLSAWVAGTLMTVPLMIPVLNLIIPVLGVATFTHQVHRARARG</sequence>
<feature type="transmembrane region" description="Helical" evidence="5">
    <location>
        <begin position="188"/>
        <end position="211"/>
    </location>
</feature>
<dbReference type="EMBL" id="JAEHHL010000001">
    <property type="protein sequence ID" value="MBK0397561.1"/>
    <property type="molecule type" value="Genomic_DNA"/>
</dbReference>
<feature type="transmembrane region" description="Helical" evidence="5">
    <location>
        <begin position="65"/>
        <end position="95"/>
    </location>
</feature>
<keyword evidence="4 5" id="KW-0472">Membrane</keyword>
<evidence type="ECO:0000256" key="5">
    <source>
        <dbReference type="SAM" id="Phobius"/>
    </source>
</evidence>
<gene>
    <name evidence="6" type="ORF">H0I76_00025</name>
</gene>
<protein>
    <submittedName>
        <fullName evidence="6">EI24 domain-containing protein</fullName>
    </submittedName>
</protein>
<comment type="caution">
    <text evidence="6">The sequence shown here is derived from an EMBL/GenBank/DDBJ whole genome shotgun (WGS) entry which is preliminary data.</text>
</comment>
<dbReference type="AlphaFoldDB" id="A0A8J7SBE2"/>
<reference evidence="6" key="1">
    <citation type="submission" date="2020-12" db="EMBL/GenBank/DDBJ databases">
        <title>Bacterial taxonomy.</title>
        <authorList>
            <person name="Pan X."/>
        </authorList>
    </citation>
    <scope>NUCLEOTIDE SEQUENCE</scope>
    <source>
        <strain evidence="6">M0105</strain>
    </source>
</reference>
<dbReference type="InterPro" id="IPR059112">
    <property type="entry name" value="CysZ/EI24"/>
</dbReference>
<organism evidence="6 7">
    <name type="scientific">Thermohalobaculum xanthum</name>
    <dbReference type="NCBI Taxonomy" id="2753746"/>
    <lineage>
        <taxon>Bacteria</taxon>
        <taxon>Pseudomonadati</taxon>
        <taxon>Pseudomonadota</taxon>
        <taxon>Alphaproteobacteria</taxon>
        <taxon>Rhodobacterales</taxon>
        <taxon>Paracoccaceae</taxon>
        <taxon>Thermohalobaculum</taxon>
    </lineage>
</organism>
<name>A0A8J7SBE2_9RHOB</name>
<evidence type="ECO:0000313" key="6">
    <source>
        <dbReference type="EMBL" id="MBK0397561.1"/>
    </source>
</evidence>
<keyword evidence="3 5" id="KW-1133">Transmembrane helix</keyword>
<feature type="transmembrane region" description="Helical" evidence="5">
    <location>
        <begin position="116"/>
        <end position="143"/>
    </location>
</feature>
<comment type="subcellular location">
    <subcellularLocation>
        <location evidence="1">Membrane</location>
        <topology evidence="1">Multi-pass membrane protein</topology>
    </subcellularLocation>
</comment>
<keyword evidence="7" id="KW-1185">Reference proteome</keyword>
<dbReference type="Pfam" id="PF07264">
    <property type="entry name" value="EI24"/>
    <property type="match status" value="1"/>
</dbReference>
<evidence type="ECO:0000256" key="2">
    <source>
        <dbReference type="ARBA" id="ARBA00022692"/>
    </source>
</evidence>
<evidence type="ECO:0000256" key="4">
    <source>
        <dbReference type="ARBA" id="ARBA00023136"/>
    </source>
</evidence>
<evidence type="ECO:0000256" key="1">
    <source>
        <dbReference type="ARBA" id="ARBA00004141"/>
    </source>
</evidence>
<keyword evidence="2 5" id="KW-0812">Transmembrane</keyword>
<evidence type="ECO:0000313" key="7">
    <source>
        <dbReference type="Proteomes" id="UP000655420"/>
    </source>
</evidence>
<evidence type="ECO:0000256" key="3">
    <source>
        <dbReference type="ARBA" id="ARBA00022989"/>
    </source>
</evidence>
<proteinExistence type="predicted"/>
<dbReference type="RefSeq" id="WP_200605478.1">
    <property type="nucleotide sequence ID" value="NZ_JAEHHL010000001.1"/>
</dbReference>
<feature type="transmembrane region" description="Helical" evidence="5">
    <location>
        <begin position="20"/>
        <end position="45"/>
    </location>
</feature>
<accession>A0A8J7SBE2</accession>
<dbReference type="Proteomes" id="UP000655420">
    <property type="component" value="Unassembled WGS sequence"/>
</dbReference>